<dbReference type="EMBL" id="MT143257">
    <property type="protein sequence ID" value="QJA94742.1"/>
    <property type="molecule type" value="Genomic_DNA"/>
</dbReference>
<protein>
    <submittedName>
        <fullName evidence="1">Uncharacterized protein</fullName>
    </submittedName>
</protein>
<reference evidence="1" key="1">
    <citation type="submission" date="2020-03" db="EMBL/GenBank/DDBJ databases">
        <title>The deep terrestrial virosphere.</title>
        <authorList>
            <person name="Holmfeldt K."/>
            <person name="Nilsson E."/>
            <person name="Simone D."/>
            <person name="Lopez-Fernandez M."/>
            <person name="Wu X."/>
            <person name="de Brujin I."/>
            <person name="Lundin D."/>
            <person name="Andersson A."/>
            <person name="Bertilsson S."/>
            <person name="Dopson M."/>
        </authorList>
    </citation>
    <scope>NUCLEOTIDE SEQUENCE</scope>
    <source>
        <strain evidence="1">MM415A04650</strain>
        <strain evidence="2">MM415B03771</strain>
    </source>
</reference>
<organism evidence="1">
    <name type="scientific">viral metagenome</name>
    <dbReference type="NCBI Taxonomy" id="1070528"/>
    <lineage>
        <taxon>unclassified sequences</taxon>
        <taxon>metagenomes</taxon>
        <taxon>organismal metagenomes</taxon>
    </lineage>
</organism>
<dbReference type="Pfam" id="PF21840">
    <property type="entry name" value="DUF6899"/>
    <property type="match status" value="1"/>
</dbReference>
<evidence type="ECO:0000313" key="1">
    <source>
        <dbReference type="EMBL" id="QJA69386.1"/>
    </source>
</evidence>
<gene>
    <name evidence="1" type="ORF">MM415A04650_0007</name>
    <name evidence="2" type="ORF">MM415B03771_0011</name>
</gene>
<dbReference type="InterPro" id="IPR054194">
    <property type="entry name" value="DUF6899"/>
</dbReference>
<dbReference type="EMBL" id="MT141701">
    <property type="protein sequence ID" value="QJA69386.1"/>
    <property type="molecule type" value="Genomic_DNA"/>
</dbReference>
<accession>A0A6M3JHR7</accession>
<proteinExistence type="predicted"/>
<sequence>MPYVKQEIRDKVDEDIGNLLTAIKSIEDPKNTAIDGIMNYIITRLMIDVYGGGGYAVYNRAMGVFDCSGREFYRRLVAVYEDEKIIENGDVY</sequence>
<evidence type="ECO:0000313" key="2">
    <source>
        <dbReference type="EMBL" id="QJA94742.1"/>
    </source>
</evidence>
<name>A0A6M3JHR7_9ZZZZ</name>
<dbReference type="AlphaFoldDB" id="A0A6M3JHR7"/>